<feature type="chain" id="PRO_5031487024" description="Thioredoxin domain-containing protein" evidence="1">
    <location>
        <begin position="22"/>
        <end position="161"/>
    </location>
</feature>
<evidence type="ECO:0000313" key="2">
    <source>
        <dbReference type="EMBL" id="CAD9480851.1"/>
    </source>
</evidence>
<proteinExistence type="predicted"/>
<name>A0A7S2H5A6_9STRA</name>
<dbReference type="SUPFAM" id="SSF52833">
    <property type="entry name" value="Thioredoxin-like"/>
    <property type="match status" value="1"/>
</dbReference>
<dbReference type="AlphaFoldDB" id="A0A7S2H5A6"/>
<evidence type="ECO:0000256" key="1">
    <source>
        <dbReference type="SAM" id="SignalP"/>
    </source>
</evidence>
<feature type="signal peptide" evidence="1">
    <location>
        <begin position="1"/>
        <end position="21"/>
    </location>
</feature>
<organism evidence="2">
    <name type="scientific">Helicotheca tamesis</name>
    <dbReference type="NCBI Taxonomy" id="374047"/>
    <lineage>
        <taxon>Eukaryota</taxon>
        <taxon>Sar</taxon>
        <taxon>Stramenopiles</taxon>
        <taxon>Ochrophyta</taxon>
        <taxon>Bacillariophyta</taxon>
        <taxon>Mediophyceae</taxon>
        <taxon>Lithodesmiophycidae</taxon>
        <taxon>Lithodesmiales</taxon>
        <taxon>Lithodesmiaceae</taxon>
        <taxon>Helicotheca</taxon>
    </lineage>
</organism>
<dbReference type="InterPro" id="IPR036249">
    <property type="entry name" value="Thioredoxin-like_sf"/>
</dbReference>
<sequence length="161" mass="18093">MKVCALSLFVAAVSAFMGTDAFVPSPSVPRAFVGCQQHVAPSSTSLSMAKYNTMDEILAKFPEDKPILINFYDASTEDDIKADIQRAKQLLADRCTVVSIRQQDYPEIAKLWDAIEKSPSFILFNDGKPILRFYEETHYLEITAKVGQYCRPEGEEHKAHK</sequence>
<keyword evidence="1" id="KW-0732">Signal</keyword>
<accession>A0A7S2H5A6</accession>
<gene>
    <name evidence="2" type="ORF">HTAM1171_LOCUS3598</name>
</gene>
<protein>
    <recommendedName>
        <fullName evidence="3">Thioredoxin domain-containing protein</fullName>
    </recommendedName>
</protein>
<reference evidence="2" key="1">
    <citation type="submission" date="2021-01" db="EMBL/GenBank/DDBJ databases">
        <authorList>
            <person name="Corre E."/>
            <person name="Pelletier E."/>
            <person name="Niang G."/>
            <person name="Scheremetjew M."/>
            <person name="Finn R."/>
            <person name="Kale V."/>
            <person name="Holt S."/>
            <person name="Cochrane G."/>
            <person name="Meng A."/>
            <person name="Brown T."/>
            <person name="Cohen L."/>
        </authorList>
    </citation>
    <scope>NUCLEOTIDE SEQUENCE</scope>
    <source>
        <strain evidence="2">CCMP826</strain>
    </source>
</reference>
<evidence type="ECO:0008006" key="3">
    <source>
        <dbReference type="Google" id="ProtNLM"/>
    </source>
</evidence>
<dbReference type="EMBL" id="HBGV01005950">
    <property type="protein sequence ID" value="CAD9480851.1"/>
    <property type="molecule type" value="Transcribed_RNA"/>
</dbReference>